<reference evidence="4" key="1">
    <citation type="journal article" date="2019" name="PLoS Negl. Trop. Dis.">
        <title>Revisiting the worldwide diversity of Leptospira species in the environment.</title>
        <authorList>
            <person name="Vincent A.T."/>
            <person name="Schiettekatte O."/>
            <person name="Bourhy P."/>
            <person name="Veyrier F.J."/>
            <person name="Picardeau M."/>
        </authorList>
    </citation>
    <scope>NUCLEOTIDE SEQUENCE [LARGE SCALE GENOMIC DNA]</scope>
    <source>
        <strain evidence="4">201800278</strain>
    </source>
</reference>
<evidence type="ECO:0000313" key="3">
    <source>
        <dbReference type="EMBL" id="TGL06215.1"/>
    </source>
</evidence>
<evidence type="ECO:0000313" key="4">
    <source>
        <dbReference type="Proteomes" id="UP000297465"/>
    </source>
</evidence>
<dbReference type="InterPro" id="IPR038610">
    <property type="entry name" value="FliK-like_C_sf"/>
</dbReference>
<name>A0ABY2LYL1_9LEPT</name>
<dbReference type="RefSeq" id="WP_135570419.1">
    <property type="nucleotide sequence ID" value="NZ_RQFN01000011.1"/>
</dbReference>
<feature type="domain" description="Flagellar hook-length control protein-like C-terminal" evidence="2">
    <location>
        <begin position="424"/>
        <end position="490"/>
    </location>
</feature>
<feature type="region of interest" description="Disordered" evidence="1">
    <location>
        <begin position="217"/>
        <end position="247"/>
    </location>
</feature>
<feature type="region of interest" description="Disordered" evidence="1">
    <location>
        <begin position="44"/>
        <end position="122"/>
    </location>
</feature>
<feature type="compositionally biased region" description="Basic and acidic residues" evidence="1">
    <location>
        <begin position="75"/>
        <end position="84"/>
    </location>
</feature>
<feature type="compositionally biased region" description="Basic and acidic residues" evidence="1">
    <location>
        <begin position="361"/>
        <end position="374"/>
    </location>
</feature>
<feature type="compositionally biased region" description="Basic and acidic residues" evidence="1">
    <location>
        <begin position="387"/>
        <end position="406"/>
    </location>
</feature>
<feature type="compositionally biased region" description="Low complexity" evidence="1">
    <location>
        <begin position="348"/>
        <end position="360"/>
    </location>
</feature>
<proteinExistence type="predicted"/>
<dbReference type="InterPro" id="IPR021136">
    <property type="entry name" value="Flagellar_hook_control-like_C"/>
</dbReference>
<sequence length="549" mass="61665">MNVKAPNQNVIPFPKVEGKSSQPTGFENHAAAVRESFGEILEREFQVHTEKKQPNSEFKTKTRENEEVSSFSEPSKSDEIKKQELTAVSESSNEKTISKETNLSEEADESEENTEEEDLDRDALEYSIDLVTSYADWDRSLVSANQMTEIVNKEKTVLLSLQKSAEKTTAYSSSPKEGSGFIDEAKKLAMQLFQSEKGTKQNEPTILKPQINLEKDSNLVHFPKSEKKTLENKRGNDKLESLNIKKEPIHSGSVISDLVFAKGKEVKVEGKEIPTEHSVRKNDGKIKPNKQTKNGSENLEVSSEPEKSNQSVNSDKMIRSLGIKDKEFQKQDSKVQTPSEKQKQTEVSFISNIQNSSSSKSGEEGGRSFEERGSKQGFSFSSLESKSTQKTEDIRSAEKTAKPKESNLKQNIDELIKQARFDIVQNGKSSAEIVMNPKEYGRLTLKVTVDGDKVEGRILVESEELQKSLQNEIQTIKENLKESGLDLQALIIDLWDDGSGLTDRREQNELYQTMVGAARFRNTENNLGLEESADLLQDIEESKTLEFFA</sequence>
<feature type="compositionally biased region" description="Basic and acidic residues" evidence="1">
    <location>
        <begin position="316"/>
        <end position="333"/>
    </location>
</feature>
<protein>
    <submittedName>
        <fullName evidence="3">Flagellar hook-length control protein FliK</fullName>
    </submittedName>
</protein>
<keyword evidence="3" id="KW-0966">Cell projection</keyword>
<keyword evidence="4" id="KW-1185">Reference proteome</keyword>
<dbReference type="Pfam" id="PF02120">
    <property type="entry name" value="Flg_hook"/>
    <property type="match status" value="1"/>
</dbReference>
<dbReference type="Gene3D" id="3.30.750.140">
    <property type="match status" value="1"/>
</dbReference>
<organism evidence="3 4">
    <name type="scientific">Leptospira montravelensis</name>
    <dbReference type="NCBI Taxonomy" id="2484961"/>
    <lineage>
        <taxon>Bacteria</taxon>
        <taxon>Pseudomonadati</taxon>
        <taxon>Spirochaetota</taxon>
        <taxon>Spirochaetia</taxon>
        <taxon>Leptospirales</taxon>
        <taxon>Leptospiraceae</taxon>
        <taxon>Leptospira</taxon>
    </lineage>
</organism>
<feature type="compositionally biased region" description="Acidic residues" evidence="1">
    <location>
        <begin position="103"/>
        <end position="120"/>
    </location>
</feature>
<feature type="compositionally biased region" description="Basic and acidic residues" evidence="1">
    <location>
        <begin position="271"/>
        <end position="286"/>
    </location>
</feature>
<gene>
    <name evidence="3" type="ORF">EHQ31_05835</name>
</gene>
<accession>A0ABY2LYL1</accession>
<feature type="region of interest" description="Disordered" evidence="1">
    <location>
        <begin position="271"/>
        <end position="406"/>
    </location>
</feature>
<feature type="compositionally biased region" description="Polar residues" evidence="1">
    <location>
        <begin position="376"/>
        <end position="386"/>
    </location>
</feature>
<keyword evidence="3" id="KW-0969">Cilium</keyword>
<feature type="compositionally biased region" description="Polar residues" evidence="1">
    <location>
        <begin position="289"/>
        <end position="301"/>
    </location>
</feature>
<feature type="compositionally biased region" description="Polar residues" evidence="1">
    <location>
        <begin position="1"/>
        <end position="10"/>
    </location>
</feature>
<dbReference type="EMBL" id="RQFO01000004">
    <property type="protein sequence ID" value="TGL06215.1"/>
    <property type="molecule type" value="Genomic_DNA"/>
</dbReference>
<feature type="compositionally biased region" description="Basic and acidic residues" evidence="1">
    <location>
        <begin position="44"/>
        <end position="66"/>
    </location>
</feature>
<dbReference type="Proteomes" id="UP000297465">
    <property type="component" value="Unassembled WGS sequence"/>
</dbReference>
<evidence type="ECO:0000259" key="2">
    <source>
        <dbReference type="Pfam" id="PF02120"/>
    </source>
</evidence>
<keyword evidence="3" id="KW-0282">Flagellum</keyword>
<evidence type="ECO:0000256" key="1">
    <source>
        <dbReference type="SAM" id="MobiDB-lite"/>
    </source>
</evidence>
<dbReference type="CDD" id="cd17470">
    <property type="entry name" value="T3SS_Flik_C"/>
    <property type="match status" value="1"/>
</dbReference>
<comment type="caution">
    <text evidence="3">The sequence shown here is derived from an EMBL/GenBank/DDBJ whole genome shotgun (WGS) entry which is preliminary data.</text>
</comment>
<feature type="region of interest" description="Disordered" evidence="1">
    <location>
        <begin position="1"/>
        <end position="30"/>
    </location>
</feature>